<name>A0A1I5TX11_9PSEU</name>
<dbReference type="SUPFAM" id="SSF56112">
    <property type="entry name" value="Protein kinase-like (PK-like)"/>
    <property type="match status" value="1"/>
</dbReference>
<evidence type="ECO:0000313" key="2">
    <source>
        <dbReference type="EMBL" id="SFP87431.1"/>
    </source>
</evidence>
<dbReference type="Gene3D" id="3.90.1200.10">
    <property type="match status" value="1"/>
</dbReference>
<evidence type="ECO:0000259" key="1">
    <source>
        <dbReference type="Pfam" id="PF01636"/>
    </source>
</evidence>
<dbReference type="InterPro" id="IPR011009">
    <property type="entry name" value="Kinase-like_dom_sf"/>
</dbReference>
<keyword evidence="3" id="KW-1185">Reference proteome</keyword>
<dbReference type="GO" id="GO:0016740">
    <property type="term" value="F:transferase activity"/>
    <property type="evidence" value="ECO:0007669"/>
    <property type="project" value="UniProtKB-KW"/>
</dbReference>
<dbReference type="Proteomes" id="UP000198727">
    <property type="component" value="Unassembled WGS sequence"/>
</dbReference>
<gene>
    <name evidence="2" type="ORF">SAMN05421810_103689</name>
</gene>
<protein>
    <submittedName>
        <fullName evidence="2">Phosphotransferase enzyme family protein</fullName>
    </submittedName>
</protein>
<evidence type="ECO:0000313" key="3">
    <source>
        <dbReference type="Proteomes" id="UP000198727"/>
    </source>
</evidence>
<dbReference type="InterPro" id="IPR002575">
    <property type="entry name" value="Aminoglycoside_PTrfase"/>
</dbReference>
<accession>A0A1I5TX11</accession>
<keyword evidence="2" id="KW-0808">Transferase</keyword>
<feature type="domain" description="Aminoglycoside phosphotransferase" evidence="1">
    <location>
        <begin position="42"/>
        <end position="108"/>
    </location>
</feature>
<dbReference type="Pfam" id="PF01636">
    <property type="entry name" value="APH"/>
    <property type="match status" value="1"/>
</dbReference>
<reference evidence="3" key="1">
    <citation type="submission" date="2016-10" db="EMBL/GenBank/DDBJ databases">
        <authorList>
            <person name="Varghese N."/>
            <person name="Submissions S."/>
        </authorList>
    </citation>
    <scope>NUCLEOTIDE SEQUENCE [LARGE SCALE GENOMIC DNA]</scope>
    <source>
        <strain evidence="3">CGMCC 4.5579</strain>
    </source>
</reference>
<organism evidence="2 3">
    <name type="scientific">Amycolatopsis arida</name>
    <dbReference type="NCBI Taxonomy" id="587909"/>
    <lineage>
        <taxon>Bacteria</taxon>
        <taxon>Bacillati</taxon>
        <taxon>Actinomycetota</taxon>
        <taxon>Actinomycetes</taxon>
        <taxon>Pseudonocardiales</taxon>
        <taxon>Pseudonocardiaceae</taxon>
        <taxon>Amycolatopsis</taxon>
    </lineage>
</organism>
<dbReference type="STRING" id="587909.SAMN05421810_103689"/>
<sequence>MLPDLHAALRTYPGELPLVAGHDIRRGMELLAASGEREFLSAAEVDLLHASAERLAPFLAAPGGDVRPLHGDAHPGNLVATRAGLVWIDFEDVCRGPMEWDLASMMDAGAEVRHLDPDPELLARCRQLRALQVALALTTFYDDFGDTEGWDPGLRHFLTTLATSPA</sequence>
<proteinExistence type="predicted"/>
<dbReference type="AlphaFoldDB" id="A0A1I5TX11"/>
<dbReference type="EMBL" id="FOWW01000003">
    <property type="protein sequence ID" value="SFP87431.1"/>
    <property type="molecule type" value="Genomic_DNA"/>
</dbReference>
<dbReference type="RefSeq" id="WP_243859418.1">
    <property type="nucleotide sequence ID" value="NZ_FOWW01000003.1"/>
</dbReference>